<accession>A0ABV5M5H4</accession>
<keyword evidence="3" id="KW-1185">Reference proteome</keyword>
<proteinExistence type="predicted"/>
<gene>
    <name evidence="2" type="ORF">ACFFTR_13515</name>
</gene>
<feature type="region of interest" description="Disordered" evidence="1">
    <location>
        <begin position="51"/>
        <end position="70"/>
    </location>
</feature>
<feature type="region of interest" description="Disordered" evidence="1">
    <location>
        <begin position="1"/>
        <end position="23"/>
    </location>
</feature>
<organism evidence="2 3">
    <name type="scientific">Dactylosporangium vinaceum</name>
    <dbReference type="NCBI Taxonomy" id="53362"/>
    <lineage>
        <taxon>Bacteria</taxon>
        <taxon>Bacillati</taxon>
        <taxon>Actinomycetota</taxon>
        <taxon>Actinomycetes</taxon>
        <taxon>Micromonosporales</taxon>
        <taxon>Micromonosporaceae</taxon>
        <taxon>Dactylosporangium</taxon>
    </lineage>
</organism>
<dbReference type="Proteomes" id="UP001589608">
    <property type="component" value="Unassembled WGS sequence"/>
</dbReference>
<comment type="caution">
    <text evidence="2">The sequence shown here is derived from an EMBL/GenBank/DDBJ whole genome shotgun (WGS) entry which is preliminary data.</text>
</comment>
<reference evidence="2 3" key="1">
    <citation type="submission" date="2024-09" db="EMBL/GenBank/DDBJ databases">
        <authorList>
            <person name="Sun Q."/>
            <person name="Mori K."/>
        </authorList>
    </citation>
    <scope>NUCLEOTIDE SEQUENCE [LARGE SCALE GENOMIC DNA]</scope>
    <source>
        <strain evidence="2 3">JCM 3307</strain>
    </source>
</reference>
<evidence type="ECO:0000256" key="1">
    <source>
        <dbReference type="SAM" id="MobiDB-lite"/>
    </source>
</evidence>
<evidence type="ECO:0000313" key="3">
    <source>
        <dbReference type="Proteomes" id="UP001589608"/>
    </source>
</evidence>
<protein>
    <submittedName>
        <fullName evidence="2">Uncharacterized protein</fullName>
    </submittedName>
</protein>
<dbReference type="RefSeq" id="WP_223098296.1">
    <property type="nucleotide sequence ID" value="NZ_CP061913.1"/>
</dbReference>
<sequence>MSRDGRPCAEFTWEGSDEGDPVSGRGWAVPADDGSLDGRIFFHLGDDSGFQAVRAEPEPPVTRRASRRRP</sequence>
<name>A0ABV5M5H4_9ACTN</name>
<evidence type="ECO:0000313" key="2">
    <source>
        <dbReference type="EMBL" id="MFB9444095.1"/>
    </source>
</evidence>
<dbReference type="EMBL" id="JBHMCA010000024">
    <property type="protein sequence ID" value="MFB9444095.1"/>
    <property type="molecule type" value="Genomic_DNA"/>
</dbReference>